<accession>H1VZ43</accession>
<dbReference type="VEuPathDB" id="FungiDB:CH63R_12193"/>
<dbReference type="GO" id="GO:0050660">
    <property type="term" value="F:flavin adenine dinucleotide binding"/>
    <property type="evidence" value="ECO:0007669"/>
    <property type="project" value="InterPro"/>
</dbReference>
<keyword evidence="2" id="KW-0809">Transit peptide</keyword>
<dbReference type="Pfam" id="PF02771">
    <property type="entry name" value="Acyl-CoA_dh_N"/>
    <property type="match status" value="1"/>
</dbReference>
<keyword evidence="4" id="KW-0496">Mitochondrion</keyword>
<dbReference type="HOGENOM" id="CLU_018204_7_4_1"/>
<name>H1VZ43_COLHI</name>
<dbReference type="EMBL" id="CACQ02007806">
    <property type="protein sequence ID" value="CCF45505.1"/>
    <property type="molecule type" value="Genomic_DNA"/>
</dbReference>
<dbReference type="Gene3D" id="1.10.540.10">
    <property type="entry name" value="Acyl-CoA dehydrogenase/oxidase, N-terminal domain"/>
    <property type="match status" value="1"/>
</dbReference>
<dbReference type="InterPro" id="IPR037069">
    <property type="entry name" value="AcylCoA_DH/ox_N_sf"/>
</dbReference>
<evidence type="ECO:0000256" key="3">
    <source>
        <dbReference type="ARBA" id="ARBA00023002"/>
    </source>
</evidence>
<sequence length="151" mass="16493">MYRSALRTCARRCVAAPSRSVLPAVRTFASASDGPVFNWEDPLNSKNLLTEEELAISETAERYCQERMLPRVLQAYRDEQYDKKILEEMGELGLLGATIEGYGCAGVSTVAGGLITKAVERVDSGYRSGMSVQSSLVMGGIAEFGTQEQKE</sequence>
<dbReference type="eggNOG" id="KOG0138">
    <property type="taxonomic scope" value="Eukaryota"/>
</dbReference>
<dbReference type="InterPro" id="IPR013786">
    <property type="entry name" value="AcylCoA_DH/ox_N"/>
</dbReference>
<dbReference type="SUPFAM" id="SSF56645">
    <property type="entry name" value="Acyl-CoA dehydrogenase NM domain-like"/>
    <property type="match status" value="1"/>
</dbReference>
<organism evidence="6 7">
    <name type="scientific">Colletotrichum higginsianum (strain IMI 349063)</name>
    <name type="common">Crucifer anthracnose fungus</name>
    <dbReference type="NCBI Taxonomy" id="759273"/>
    <lineage>
        <taxon>Eukaryota</taxon>
        <taxon>Fungi</taxon>
        <taxon>Dikarya</taxon>
        <taxon>Ascomycota</taxon>
        <taxon>Pezizomycotina</taxon>
        <taxon>Sordariomycetes</taxon>
        <taxon>Hypocreomycetidae</taxon>
        <taxon>Glomerellales</taxon>
        <taxon>Glomerellaceae</taxon>
        <taxon>Colletotrichum</taxon>
        <taxon>Colletotrichum destructivum species complex</taxon>
    </lineage>
</organism>
<evidence type="ECO:0000256" key="4">
    <source>
        <dbReference type="ARBA" id="ARBA00023128"/>
    </source>
</evidence>
<comment type="subcellular location">
    <subcellularLocation>
        <location evidence="1">Mitochondrion</location>
    </subcellularLocation>
</comment>
<evidence type="ECO:0000259" key="5">
    <source>
        <dbReference type="Pfam" id="PF02771"/>
    </source>
</evidence>
<dbReference type="GO" id="GO:0005743">
    <property type="term" value="C:mitochondrial inner membrane"/>
    <property type="evidence" value="ECO:0007669"/>
    <property type="project" value="TreeGrafter"/>
</dbReference>
<gene>
    <name evidence="6" type="ORF">CH063_14561</name>
</gene>
<dbReference type="InterPro" id="IPR009100">
    <property type="entry name" value="AcylCoA_DH/oxidase_NM_dom_sf"/>
</dbReference>
<feature type="non-terminal residue" evidence="6">
    <location>
        <position position="1"/>
    </location>
</feature>
<dbReference type="PANTHER" id="PTHR42807">
    <property type="entry name" value="GLUTARYL-COA DEHYDROGENASE, MITOCHONDRIAL"/>
    <property type="match status" value="1"/>
</dbReference>
<feature type="domain" description="Acyl-CoA dehydrogenase/oxidase N-terminal" evidence="5">
    <location>
        <begin position="50"/>
        <end position="151"/>
    </location>
</feature>
<evidence type="ECO:0000313" key="7">
    <source>
        <dbReference type="Proteomes" id="UP000007174"/>
    </source>
</evidence>
<dbReference type="STRING" id="759273.H1VZ43"/>
<protein>
    <submittedName>
        <fullName evidence="6">Glutaryl-CoA dehydrogenase</fullName>
    </submittedName>
</protein>
<dbReference type="GO" id="GO:0033539">
    <property type="term" value="P:fatty acid beta-oxidation using acyl-CoA dehydrogenase"/>
    <property type="evidence" value="ECO:0007669"/>
    <property type="project" value="TreeGrafter"/>
</dbReference>
<dbReference type="PANTHER" id="PTHR42807:SF1">
    <property type="entry name" value="GLUTARYL-COA DEHYDROGENASE, MITOCHONDRIAL"/>
    <property type="match status" value="1"/>
</dbReference>
<dbReference type="GO" id="GO:0000062">
    <property type="term" value="F:fatty-acyl-CoA binding"/>
    <property type="evidence" value="ECO:0007669"/>
    <property type="project" value="TreeGrafter"/>
</dbReference>
<dbReference type="InterPro" id="IPR052033">
    <property type="entry name" value="Glutaryl-CoA_DH_mitochondrial"/>
</dbReference>
<reference evidence="7" key="1">
    <citation type="journal article" date="2012" name="Nat. Genet.">
        <title>Lifestyle transitions in plant pathogenic Colletotrichum fungi deciphered by genome and transcriptome analyses.</title>
        <authorList>
            <person name="O'Connell R.J."/>
            <person name="Thon M.R."/>
            <person name="Hacquard S."/>
            <person name="Amyotte S.G."/>
            <person name="Kleemann J."/>
            <person name="Torres M.F."/>
            <person name="Damm U."/>
            <person name="Buiate E.A."/>
            <person name="Epstein L."/>
            <person name="Alkan N."/>
            <person name="Altmueller J."/>
            <person name="Alvarado-Balderrama L."/>
            <person name="Bauser C.A."/>
            <person name="Becker C."/>
            <person name="Birren B.W."/>
            <person name="Chen Z."/>
            <person name="Choi J."/>
            <person name="Crouch J.A."/>
            <person name="Duvick J.P."/>
            <person name="Farman M.A."/>
            <person name="Gan P."/>
            <person name="Heiman D."/>
            <person name="Henrissat B."/>
            <person name="Howard R.J."/>
            <person name="Kabbage M."/>
            <person name="Koch C."/>
            <person name="Kracher B."/>
            <person name="Kubo Y."/>
            <person name="Law A.D."/>
            <person name="Lebrun M.-H."/>
            <person name="Lee Y.-H."/>
            <person name="Miyara I."/>
            <person name="Moore N."/>
            <person name="Neumann U."/>
            <person name="Nordstroem K."/>
            <person name="Panaccione D.G."/>
            <person name="Panstruga R."/>
            <person name="Place M."/>
            <person name="Proctor R.H."/>
            <person name="Prusky D."/>
            <person name="Rech G."/>
            <person name="Reinhardt R."/>
            <person name="Rollins J.A."/>
            <person name="Rounsley S."/>
            <person name="Schardl C.L."/>
            <person name="Schwartz D.C."/>
            <person name="Shenoy N."/>
            <person name="Shirasu K."/>
            <person name="Sikhakolli U.R."/>
            <person name="Stueber K."/>
            <person name="Sukno S.A."/>
            <person name="Sweigard J.A."/>
            <person name="Takano Y."/>
            <person name="Takahara H."/>
            <person name="Trail F."/>
            <person name="van der Does H.C."/>
            <person name="Voll L.M."/>
            <person name="Will I."/>
            <person name="Young S."/>
            <person name="Zeng Q."/>
            <person name="Zhang J."/>
            <person name="Zhou S."/>
            <person name="Dickman M.B."/>
            <person name="Schulze-Lefert P."/>
            <person name="Ver Loren van Themaat E."/>
            <person name="Ma L.-J."/>
            <person name="Vaillancourt L.J."/>
        </authorList>
    </citation>
    <scope>NUCLEOTIDE SEQUENCE [LARGE SCALE GENOMIC DNA]</scope>
    <source>
        <strain evidence="7">IMI 349063</strain>
    </source>
</reference>
<dbReference type="FunFam" id="1.10.540.10:FF:000003">
    <property type="entry name" value="glutaryl-CoA dehydrogenase, mitochondrial"/>
    <property type="match status" value="1"/>
</dbReference>
<proteinExistence type="predicted"/>
<evidence type="ECO:0000313" key="6">
    <source>
        <dbReference type="EMBL" id="CCF45505.1"/>
    </source>
</evidence>
<dbReference type="GO" id="GO:0046949">
    <property type="term" value="P:fatty-acyl-CoA biosynthetic process"/>
    <property type="evidence" value="ECO:0007669"/>
    <property type="project" value="TreeGrafter"/>
</dbReference>
<evidence type="ECO:0000256" key="2">
    <source>
        <dbReference type="ARBA" id="ARBA00022946"/>
    </source>
</evidence>
<dbReference type="AlphaFoldDB" id="H1VZ43"/>
<evidence type="ECO:0000256" key="1">
    <source>
        <dbReference type="ARBA" id="ARBA00004173"/>
    </source>
</evidence>
<dbReference type="GO" id="GO:0004361">
    <property type="term" value="F:glutaryl-CoA dehydrogenase activity"/>
    <property type="evidence" value="ECO:0007669"/>
    <property type="project" value="TreeGrafter"/>
</dbReference>
<dbReference type="Proteomes" id="UP000007174">
    <property type="component" value="Unassembled WGS sequence"/>
</dbReference>
<keyword evidence="3" id="KW-0560">Oxidoreductase</keyword>